<keyword evidence="3" id="KW-1185">Reference proteome</keyword>
<organism evidence="2 3">
    <name type="scientific">Roseibium litorale</name>
    <dbReference type="NCBI Taxonomy" id="2803841"/>
    <lineage>
        <taxon>Bacteria</taxon>
        <taxon>Pseudomonadati</taxon>
        <taxon>Pseudomonadota</taxon>
        <taxon>Alphaproteobacteria</taxon>
        <taxon>Hyphomicrobiales</taxon>
        <taxon>Stappiaceae</taxon>
        <taxon>Roseibium</taxon>
    </lineage>
</organism>
<name>A0ABR9CJF7_9HYPH</name>
<evidence type="ECO:0000313" key="2">
    <source>
        <dbReference type="EMBL" id="MBD8890956.1"/>
    </source>
</evidence>
<proteinExistence type="predicted"/>
<sequence>MTDKTLPDAPEVDAEAIAAGFGIPSDEVRQLMRSGGMTGKLYVGQDEDAGSFAYVLFHRNARLTLILDQSGAVVKSSRINFGDHPLPPALRHAPPTGPLKQ</sequence>
<reference evidence="3" key="1">
    <citation type="submission" date="2020-09" db="EMBL/GenBank/DDBJ databases">
        <title>The genome sequence of strain Labrenzia suaedae 4C16A.</title>
        <authorList>
            <person name="Liu Y."/>
        </authorList>
    </citation>
    <scope>NUCLEOTIDE SEQUENCE [LARGE SCALE GENOMIC DNA]</scope>
    <source>
        <strain evidence="3">4C16A</strain>
    </source>
</reference>
<dbReference type="InterPro" id="IPR045389">
    <property type="entry name" value="DUF6522"/>
</dbReference>
<dbReference type="Proteomes" id="UP000632063">
    <property type="component" value="Unassembled WGS sequence"/>
</dbReference>
<dbReference type="Pfam" id="PF20132">
    <property type="entry name" value="DUF6522"/>
    <property type="match status" value="1"/>
</dbReference>
<accession>A0ABR9CJF7</accession>
<comment type="caution">
    <text evidence="2">The sequence shown here is derived from an EMBL/GenBank/DDBJ whole genome shotgun (WGS) entry which is preliminary data.</text>
</comment>
<gene>
    <name evidence="2" type="ORF">IG616_05325</name>
</gene>
<evidence type="ECO:0008006" key="4">
    <source>
        <dbReference type="Google" id="ProtNLM"/>
    </source>
</evidence>
<feature type="region of interest" description="Disordered" evidence="1">
    <location>
        <begin position="82"/>
        <end position="101"/>
    </location>
</feature>
<protein>
    <recommendedName>
        <fullName evidence="4">PepSY domain-containing protein</fullName>
    </recommendedName>
</protein>
<evidence type="ECO:0000313" key="3">
    <source>
        <dbReference type="Proteomes" id="UP000632063"/>
    </source>
</evidence>
<reference evidence="2 3" key="2">
    <citation type="journal article" date="2021" name="Int. J. Syst. Evol. Microbiol.">
        <title>Roseibium litorale sp. nov., isolated from a tidal flat sediment and proposal for the reclassification of Labrenzia polysiphoniae as Roseibium polysiphoniae comb. nov.</title>
        <authorList>
            <person name="Liu Y."/>
            <person name="Pei T."/>
            <person name="Du J."/>
            <person name="Chao M."/>
            <person name="Deng M.R."/>
            <person name="Zhu H."/>
        </authorList>
    </citation>
    <scope>NUCLEOTIDE SEQUENCE [LARGE SCALE GENOMIC DNA]</scope>
    <source>
        <strain evidence="2 3">4C16A</strain>
    </source>
</reference>
<dbReference type="RefSeq" id="WP_192147091.1">
    <property type="nucleotide sequence ID" value="NZ_JACYXI010000002.1"/>
</dbReference>
<dbReference type="EMBL" id="JACYXI010000002">
    <property type="protein sequence ID" value="MBD8890956.1"/>
    <property type="molecule type" value="Genomic_DNA"/>
</dbReference>
<evidence type="ECO:0000256" key="1">
    <source>
        <dbReference type="SAM" id="MobiDB-lite"/>
    </source>
</evidence>